<dbReference type="InterPro" id="IPR049142">
    <property type="entry name" value="MS_channel_1st"/>
</dbReference>
<dbReference type="Pfam" id="PF05552">
    <property type="entry name" value="MS_channel_1st_1"/>
    <property type="match status" value="1"/>
</dbReference>
<comment type="subcellular location">
    <subcellularLocation>
        <location evidence="1">Cell membrane</location>
        <topology evidence="1">Multi-pass membrane protein</topology>
    </subcellularLocation>
</comment>
<keyword evidence="12" id="KW-1185">Reference proteome</keyword>
<evidence type="ECO:0000259" key="9">
    <source>
        <dbReference type="Pfam" id="PF21082"/>
    </source>
</evidence>
<comment type="similarity">
    <text evidence="2">Belongs to the MscS (TC 1.A.23) family.</text>
</comment>
<dbReference type="InterPro" id="IPR006685">
    <property type="entry name" value="MscS_channel_2nd"/>
</dbReference>
<evidence type="ECO:0000259" key="10">
    <source>
        <dbReference type="Pfam" id="PF21088"/>
    </source>
</evidence>
<evidence type="ECO:0000259" key="8">
    <source>
        <dbReference type="Pfam" id="PF00924"/>
    </source>
</evidence>
<dbReference type="InterPro" id="IPR010920">
    <property type="entry name" value="LSM_dom_sf"/>
</dbReference>
<dbReference type="InterPro" id="IPR049278">
    <property type="entry name" value="MS_channel_C"/>
</dbReference>
<dbReference type="SUPFAM" id="SSF82689">
    <property type="entry name" value="Mechanosensitive channel protein MscS (YggB), C-terminal domain"/>
    <property type="match status" value="1"/>
</dbReference>
<name>A0A1M6HJ22_9FIRM</name>
<keyword evidence="3" id="KW-1003">Cell membrane</keyword>
<reference evidence="11 12" key="1">
    <citation type="submission" date="2016-11" db="EMBL/GenBank/DDBJ databases">
        <authorList>
            <person name="Jaros S."/>
            <person name="Januszkiewicz K."/>
            <person name="Wedrychowicz H."/>
        </authorList>
    </citation>
    <scope>NUCLEOTIDE SEQUENCE [LARGE SCALE GENOMIC DNA]</scope>
    <source>
        <strain evidence="11 12">DSM 17477</strain>
    </source>
</reference>
<dbReference type="InterPro" id="IPR008910">
    <property type="entry name" value="MSC_TM_helix"/>
</dbReference>
<dbReference type="Proteomes" id="UP000184052">
    <property type="component" value="Unassembled WGS sequence"/>
</dbReference>
<dbReference type="OrthoDB" id="9809206at2"/>
<feature type="transmembrane region" description="Helical" evidence="7">
    <location>
        <begin position="51"/>
        <end position="73"/>
    </location>
</feature>
<evidence type="ECO:0000256" key="3">
    <source>
        <dbReference type="ARBA" id="ARBA00022475"/>
    </source>
</evidence>
<protein>
    <submittedName>
        <fullName evidence="11">Small conductance mechanosensitive channel</fullName>
    </submittedName>
</protein>
<dbReference type="InterPro" id="IPR011014">
    <property type="entry name" value="MscS_channel_TM-2"/>
</dbReference>
<dbReference type="SUPFAM" id="SSF50182">
    <property type="entry name" value="Sm-like ribonucleoproteins"/>
    <property type="match status" value="1"/>
</dbReference>
<feature type="domain" description="Mechanosensitive ion channel MscS" evidence="8">
    <location>
        <begin position="98"/>
        <end position="162"/>
    </location>
</feature>
<dbReference type="InterPro" id="IPR011066">
    <property type="entry name" value="MscS_channel_C_sf"/>
</dbReference>
<dbReference type="AlphaFoldDB" id="A0A1M6HJ22"/>
<dbReference type="Gene3D" id="1.10.287.1260">
    <property type="match status" value="1"/>
</dbReference>
<dbReference type="GO" id="GO:0005886">
    <property type="term" value="C:plasma membrane"/>
    <property type="evidence" value="ECO:0007669"/>
    <property type="project" value="UniProtKB-SubCell"/>
</dbReference>
<evidence type="ECO:0000313" key="11">
    <source>
        <dbReference type="EMBL" id="SHJ22195.1"/>
    </source>
</evidence>
<evidence type="ECO:0000256" key="1">
    <source>
        <dbReference type="ARBA" id="ARBA00004651"/>
    </source>
</evidence>
<dbReference type="SUPFAM" id="SSF82861">
    <property type="entry name" value="Mechanosensitive channel protein MscS (YggB), transmembrane region"/>
    <property type="match status" value="1"/>
</dbReference>
<keyword evidence="4 7" id="KW-0812">Transmembrane</keyword>
<evidence type="ECO:0000256" key="2">
    <source>
        <dbReference type="ARBA" id="ARBA00008017"/>
    </source>
</evidence>
<evidence type="ECO:0000256" key="6">
    <source>
        <dbReference type="ARBA" id="ARBA00023136"/>
    </source>
</evidence>
<gene>
    <name evidence="11" type="ORF">SAMN02745751_02037</name>
</gene>
<dbReference type="InterPro" id="IPR045275">
    <property type="entry name" value="MscS_archaea/bacteria_type"/>
</dbReference>
<feature type="transmembrane region" description="Helical" evidence="7">
    <location>
        <begin position="6"/>
        <end position="31"/>
    </location>
</feature>
<keyword evidence="6 7" id="KW-0472">Membrane</keyword>
<evidence type="ECO:0000256" key="7">
    <source>
        <dbReference type="SAM" id="Phobius"/>
    </source>
</evidence>
<dbReference type="Pfam" id="PF21088">
    <property type="entry name" value="MS_channel_1st"/>
    <property type="match status" value="1"/>
</dbReference>
<feature type="transmembrane region" description="Helical" evidence="7">
    <location>
        <begin position="79"/>
        <end position="98"/>
    </location>
</feature>
<dbReference type="PANTHER" id="PTHR30221">
    <property type="entry name" value="SMALL-CONDUCTANCE MECHANOSENSITIVE CHANNEL"/>
    <property type="match status" value="1"/>
</dbReference>
<dbReference type="InterPro" id="IPR023408">
    <property type="entry name" value="MscS_beta-dom_sf"/>
</dbReference>
<proteinExistence type="inferred from homology"/>
<dbReference type="Pfam" id="PF00924">
    <property type="entry name" value="MS_channel_2nd"/>
    <property type="match status" value="1"/>
</dbReference>
<dbReference type="EMBL" id="FQZL01000013">
    <property type="protein sequence ID" value="SHJ22195.1"/>
    <property type="molecule type" value="Genomic_DNA"/>
</dbReference>
<sequence length="262" mass="28923">MYIGESVLAIIFMIVKAAIIFFVGRVIINLVVSHVKKVLEKRSVDPMLEGFALSILKFALMFILAIAIIKTFGVDSTSLVAILGAATLAIGFALQGNLSNFASGVMIVAFRPFNVGDFVEAGGHSGVVEEIGIFMSTLKSLDNKKILVPNSAITGGSITNYTGYSERRVDLTVGVSYDADINHVKKALQEVIDANEMILADKPTFVRMGELADSSINFKVRVWTYTDNYWDVYFDLMENFKMKLDEENISIPYPHVTVEMKK</sequence>
<dbReference type="GO" id="GO:0008381">
    <property type="term" value="F:mechanosensitive monoatomic ion channel activity"/>
    <property type="evidence" value="ECO:0007669"/>
    <property type="project" value="InterPro"/>
</dbReference>
<accession>A0A1M6HJ22</accession>
<evidence type="ECO:0000256" key="4">
    <source>
        <dbReference type="ARBA" id="ARBA00022692"/>
    </source>
</evidence>
<keyword evidence="5 7" id="KW-1133">Transmembrane helix</keyword>
<dbReference type="Gene3D" id="3.30.70.100">
    <property type="match status" value="1"/>
</dbReference>
<dbReference type="RefSeq" id="WP_073049475.1">
    <property type="nucleotide sequence ID" value="NZ_FQZL01000013.1"/>
</dbReference>
<organism evidence="11 12">
    <name type="scientific">Dethiosulfatibacter aminovorans DSM 17477</name>
    <dbReference type="NCBI Taxonomy" id="1121476"/>
    <lineage>
        <taxon>Bacteria</taxon>
        <taxon>Bacillati</taxon>
        <taxon>Bacillota</taxon>
        <taxon>Tissierellia</taxon>
        <taxon>Dethiosulfatibacter</taxon>
    </lineage>
</organism>
<dbReference type="PANTHER" id="PTHR30221:SF1">
    <property type="entry name" value="SMALL-CONDUCTANCE MECHANOSENSITIVE CHANNEL"/>
    <property type="match status" value="1"/>
</dbReference>
<feature type="domain" description="Mechanosensitive ion channel MscS C-terminal" evidence="9">
    <location>
        <begin position="169"/>
        <end position="251"/>
    </location>
</feature>
<dbReference type="Pfam" id="PF21082">
    <property type="entry name" value="MS_channel_3rd"/>
    <property type="match status" value="1"/>
</dbReference>
<feature type="domain" description="Mechanosensitive ion channel transmembrane helices 2/3" evidence="10">
    <location>
        <begin position="55"/>
        <end position="95"/>
    </location>
</feature>
<dbReference type="Gene3D" id="2.30.30.60">
    <property type="match status" value="1"/>
</dbReference>
<evidence type="ECO:0000256" key="5">
    <source>
        <dbReference type="ARBA" id="ARBA00022989"/>
    </source>
</evidence>
<evidence type="ECO:0000313" key="12">
    <source>
        <dbReference type="Proteomes" id="UP000184052"/>
    </source>
</evidence>